<evidence type="ECO:0000313" key="2">
    <source>
        <dbReference type="Proteomes" id="UP000626092"/>
    </source>
</evidence>
<gene>
    <name evidence="1" type="ORF">RHSIM_Rhsim06G0007300</name>
</gene>
<accession>A0A834GT91</accession>
<dbReference type="EMBL" id="WJXA01000006">
    <property type="protein sequence ID" value="KAF7139850.1"/>
    <property type="molecule type" value="Genomic_DNA"/>
</dbReference>
<sequence>MRALKDLEEIFNVDPNSQNLRWTSIVSAVDIESQRVLYGVVEDFQQVAAYAFVGDVGRFANLSRLRIGDYSVKFVDKHRDIAFGDEDDARIIPYVHLFESRQRMGCSTD</sequence>
<comment type="caution">
    <text evidence="1">The sequence shown here is derived from an EMBL/GenBank/DDBJ whole genome shotgun (WGS) entry which is preliminary data.</text>
</comment>
<evidence type="ECO:0000313" key="1">
    <source>
        <dbReference type="EMBL" id="KAF7139850.1"/>
    </source>
</evidence>
<name>A0A834GT91_RHOSS</name>
<dbReference type="Proteomes" id="UP000626092">
    <property type="component" value="Unassembled WGS sequence"/>
</dbReference>
<protein>
    <submittedName>
        <fullName evidence="1">Uncharacterized protein</fullName>
    </submittedName>
</protein>
<organism evidence="1 2">
    <name type="scientific">Rhododendron simsii</name>
    <name type="common">Sims's rhododendron</name>
    <dbReference type="NCBI Taxonomy" id="118357"/>
    <lineage>
        <taxon>Eukaryota</taxon>
        <taxon>Viridiplantae</taxon>
        <taxon>Streptophyta</taxon>
        <taxon>Embryophyta</taxon>
        <taxon>Tracheophyta</taxon>
        <taxon>Spermatophyta</taxon>
        <taxon>Magnoliopsida</taxon>
        <taxon>eudicotyledons</taxon>
        <taxon>Gunneridae</taxon>
        <taxon>Pentapetalae</taxon>
        <taxon>asterids</taxon>
        <taxon>Ericales</taxon>
        <taxon>Ericaceae</taxon>
        <taxon>Ericoideae</taxon>
        <taxon>Rhodoreae</taxon>
        <taxon>Rhododendron</taxon>
    </lineage>
</organism>
<proteinExistence type="predicted"/>
<dbReference type="AlphaFoldDB" id="A0A834GT91"/>
<keyword evidence="2" id="KW-1185">Reference proteome</keyword>
<reference evidence="1" key="1">
    <citation type="submission" date="2019-11" db="EMBL/GenBank/DDBJ databases">
        <authorList>
            <person name="Liu Y."/>
            <person name="Hou J."/>
            <person name="Li T.-Q."/>
            <person name="Guan C.-H."/>
            <person name="Wu X."/>
            <person name="Wu H.-Z."/>
            <person name="Ling F."/>
            <person name="Zhang R."/>
            <person name="Shi X.-G."/>
            <person name="Ren J.-P."/>
            <person name="Chen E.-F."/>
            <person name="Sun J.-M."/>
        </authorList>
    </citation>
    <scope>NUCLEOTIDE SEQUENCE</scope>
    <source>
        <strain evidence="1">Adult_tree_wgs_1</strain>
        <tissue evidence="1">Leaves</tissue>
    </source>
</reference>